<comment type="caution">
    <text evidence="3">The sequence shown here is derived from an EMBL/GenBank/DDBJ whole genome shotgun (WGS) entry which is preliminary data.</text>
</comment>
<dbReference type="Pfam" id="PF14392">
    <property type="entry name" value="zf-CCHC_4"/>
    <property type="match status" value="1"/>
</dbReference>
<dbReference type="InterPro" id="IPR002487">
    <property type="entry name" value="TF_Kbox"/>
</dbReference>
<protein>
    <recommendedName>
        <fullName evidence="2">K-box domain-containing protein</fullName>
    </recommendedName>
</protein>
<reference evidence="3" key="1">
    <citation type="submission" date="2022-12" db="EMBL/GenBank/DDBJ databases">
        <title>Draft genome assemblies for two species of Escallonia (Escalloniales).</title>
        <authorList>
            <person name="Chanderbali A."/>
            <person name="Dervinis C."/>
            <person name="Anghel I."/>
            <person name="Soltis D."/>
            <person name="Soltis P."/>
            <person name="Zapata F."/>
        </authorList>
    </citation>
    <scope>NUCLEOTIDE SEQUENCE</scope>
    <source>
        <strain evidence="3">UCBG64.0493</strain>
        <tissue evidence="3">Leaf</tissue>
    </source>
</reference>
<dbReference type="InterPro" id="IPR036691">
    <property type="entry name" value="Endo/exonu/phosph_ase_sf"/>
</dbReference>
<dbReference type="Pfam" id="PF01486">
    <property type="entry name" value="K-box"/>
    <property type="match status" value="1"/>
</dbReference>
<sequence>MQRGNSMQLILKRREAGLWNMQSSSPGLRHLMGEDLDSLSLKELQNLEHQLDSALKHIRSKKDKALQEQNTSLAKKVKEKEKQLVEQAQREQPNPANLSSLTLPALNAGLIIRFTSKPYDEGKCRHPRQENWESLRNRRIKIWENMRMKIELNIEEPLPKGVPMKCAGMEDTWIQFRYEWLPDFCFHCGHLGHVKKWYHIIEDPSAKWLMAGELRVYNLWIRASFDEDIQSPVSSNAWRRFARQAFWDYFAQVIDSFAGPWMAIRDFNEVTSSLENSGGRSVASSSNGGLIYVINSKGLIDLGFSGNPFTWNNKRALPANIKERLRKGLGNLQWGLLFPNASIKHLSAILSDHNHILLDTATSTSLIPKPFKSSECWTRDKASYLVIQHAWKIRVRGSASFRLCHKIRNTKKELKAWNLSHFDHIQTKIKALSETLDLLQKEEPSERNMQLRK</sequence>
<dbReference type="InterPro" id="IPR025836">
    <property type="entry name" value="Zn_knuckle_CX2CX4HX4C"/>
</dbReference>
<organism evidence="3 4">
    <name type="scientific">Escallonia herrerae</name>
    <dbReference type="NCBI Taxonomy" id="1293975"/>
    <lineage>
        <taxon>Eukaryota</taxon>
        <taxon>Viridiplantae</taxon>
        <taxon>Streptophyta</taxon>
        <taxon>Embryophyta</taxon>
        <taxon>Tracheophyta</taxon>
        <taxon>Spermatophyta</taxon>
        <taxon>Magnoliopsida</taxon>
        <taxon>eudicotyledons</taxon>
        <taxon>Gunneridae</taxon>
        <taxon>Pentapetalae</taxon>
        <taxon>asterids</taxon>
        <taxon>campanulids</taxon>
        <taxon>Escalloniales</taxon>
        <taxon>Escalloniaceae</taxon>
        <taxon>Escallonia</taxon>
    </lineage>
</organism>
<dbReference type="Gene3D" id="3.60.10.10">
    <property type="entry name" value="Endonuclease/exonuclease/phosphatase"/>
    <property type="match status" value="1"/>
</dbReference>
<accession>A0AA88V5Y6</accession>
<dbReference type="GO" id="GO:0003700">
    <property type="term" value="F:DNA-binding transcription factor activity"/>
    <property type="evidence" value="ECO:0007669"/>
    <property type="project" value="InterPro"/>
</dbReference>
<dbReference type="Proteomes" id="UP001188597">
    <property type="component" value="Unassembled WGS sequence"/>
</dbReference>
<name>A0AA88V5Y6_9ASTE</name>
<evidence type="ECO:0000313" key="4">
    <source>
        <dbReference type="Proteomes" id="UP001188597"/>
    </source>
</evidence>
<evidence type="ECO:0000259" key="2">
    <source>
        <dbReference type="PROSITE" id="PS51297"/>
    </source>
</evidence>
<feature type="compositionally biased region" description="Polar residues" evidence="1">
    <location>
        <begin position="90"/>
        <end position="99"/>
    </location>
</feature>
<dbReference type="PROSITE" id="PS51297">
    <property type="entry name" value="K_BOX"/>
    <property type="match status" value="1"/>
</dbReference>
<evidence type="ECO:0000256" key="1">
    <source>
        <dbReference type="SAM" id="MobiDB-lite"/>
    </source>
</evidence>
<dbReference type="PANTHER" id="PTHR33710:SF77">
    <property type="entry name" value="DNASE I-LIKE SUPERFAMILY PROTEIN"/>
    <property type="match status" value="1"/>
</dbReference>
<dbReference type="AlphaFoldDB" id="A0AA88V5Y6"/>
<feature type="domain" description="K-box" evidence="2">
    <location>
        <begin position="1"/>
        <end position="96"/>
    </location>
</feature>
<feature type="region of interest" description="Disordered" evidence="1">
    <location>
        <begin position="77"/>
        <end position="99"/>
    </location>
</feature>
<evidence type="ECO:0000313" key="3">
    <source>
        <dbReference type="EMBL" id="KAK3002711.1"/>
    </source>
</evidence>
<dbReference type="EMBL" id="JAVXUP010002543">
    <property type="protein sequence ID" value="KAK3002711.1"/>
    <property type="molecule type" value="Genomic_DNA"/>
</dbReference>
<gene>
    <name evidence="3" type="ORF">RJ639_019199</name>
</gene>
<dbReference type="PANTHER" id="PTHR33710">
    <property type="entry name" value="BNAC02G09200D PROTEIN"/>
    <property type="match status" value="1"/>
</dbReference>
<proteinExistence type="predicted"/>
<keyword evidence="4" id="KW-1185">Reference proteome</keyword>
<dbReference type="GO" id="GO:0005634">
    <property type="term" value="C:nucleus"/>
    <property type="evidence" value="ECO:0007669"/>
    <property type="project" value="InterPro"/>
</dbReference>